<accession>A0ABQ8VVZ4</accession>
<comment type="caution">
    <text evidence="3">The sequence shown here is derived from an EMBL/GenBank/DDBJ whole genome shotgun (WGS) entry which is preliminary data.</text>
</comment>
<evidence type="ECO:0000256" key="2">
    <source>
        <dbReference type="SAM" id="MobiDB-lite"/>
    </source>
</evidence>
<sequence>MKGVYKYEEDHALKPQKLLLNKKNKQLELVQERSLEIRRQDEDEAYQAKNNKIEKEIVAIRQKVHKLQLEKEELQSMLQVGEASSSNKLQVCAFYSERDLLEASLKQAWECKNSELKVWSNFTRNCEEFNSLKKEVEALETILGEKDQQLQSNEQHRLEIDSALQSYQSLEQVRATRYRELVKELTAAKQEVHLREAQNEKLQLSFEAMEYSLQARLQEQQKVYQSFDAQLNDMSRRKDLLKISLKEAWECKNQELEKEIQIQENELETSRLNASLQRKEEENDYEDSIEDAVEQLEASCNSLEADLQSEEVKVRDREASLLQEEADHAIICKSLEDRLSAFRRDNQTKVSKMQLKDTQQKLIRANKKNIKSYQDHIAGIEQKVAESQAQGEEMQCQIMQLEYELAQRQTQSKDIHSTVSILQDKNLAKALFIGISQGTSSTMQADQFRVSSPSTGEASIPLMQGIHFGGLNKSLRKAAVVAELRMTTKWEYVLRLSKSKQSRVHMESEEEQDSDEENGKEY</sequence>
<name>A0ABQ8VVZ4_9AGAR</name>
<feature type="coiled-coil region" evidence="1">
    <location>
        <begin position="20"/>
        <end position="77"/>
    </location>
</feature>
<feature type="coiled-coil region" evidence="1">
    <location>
        <begin position="217"/>
        <end position="313"/>
    </location>
</feature>
<gene>
    <name evidence="3" type="ORF">C8R41DRAFT_863761</name>
</gene>
<organism evidence="3 4">
    <name type="scientific">Lentinula lateritia</name>
    <dbReference type="NCBI Taxonomy" id="40482"/>
    <lineage>
        <taxon>Eukaryota</taxon>
        <taxon>Fungi</taxon>
        <taxon>Dikarya</taxon>
        <taxon>Basidiomycota</taxon>
        <taxon>Agaricomycotina</taxon>
        <taxon>Agaricomycetes</taxon>
        <taxon>Agaricomycetidae</taxon>
        <taxon>Agaricales</taxon>
        <taxon>Marasmiineae</taxon>
        <taxon>Omphalotaceae</taxon>
        <taxon>Lentinula</taxon>
    </lineage>
</organism>
<evidence type="ECO:0000313" key="4">
    <source>
        <dbReference type="Proteomes" id="UP001150217"/>
    </source>
</evidence>
<reference evidence="3" key="1">
    <citation type="submission" date="2022-08" db="EMBL/GenBank/DDBJ databases">
        <title>A Global Phylogenomic Analysis of the Shiitake Genus Lentinula.</title>
        <authorList>
            <consortium name="DOE Joint Genome Institute"/>
            <person name="Sierra-Patev S."/>
            <person name="Min B."/>
            <person name="Naranjo-Ortiz M."/>
            <person name="Looney B."/>
            <person name="Konkel Z."/>
            <person name="Slot J.C."/>
            <person name="Sakamoto Y."/>
            <person name="Steenwyk J.L."/>
            <person name="Rokas A."/>
            <person name="Carro J."/>
            <person name="Camarero S."/>
            <person name="Ferreira P."/>
            <person name="Molpeceres G."/>
            <person name="Ruiz-Duenas F.J."/>
            <person name="Serrano A."/>
            <person name="Henrissat B."/>
            <person name="Drula E."/>
            <person name="Hughes K.W."/>
            <person name="Mata J.L."/>
            <person name="Ishikawa N.K."/>
            <person name="Vargas-Isla R."/>
            <person name="Ushijima S."/>
            <person name="Smith C.A."/>
            <person name="Ahrendt S."/>
            <person name="Andreopoulos W."/>
            <person name="He G."/>
            <person name="Labutti K."/>
            <person name="Lipzen A."/>
            <person name="Ng V."/>
            <person name="Riley R."/>
            <person name="Sandor L."/>
            <person name="Barry K."/>
            <person name="Martinez A.T."/>
            <person name="Xiao Y."/>
            <person name="Gibbons J.G."/>
            <person name="Terashima K."/>
            <person name="Grigoriev I.V."/>
            <person name="Hibbett D.S."/>
        </authorList>
    </citation>
    <scope>NUCLEOTIDE SEQUENCE</scope>
    <source>
        <strain evidence="3">RHP3577 ss4</strain>
    </source>
</reference>
<evidence type="ECO:0000256" key="1">
    <source>
        <dbReference type="SAM" id="Coils"/>
    </source>
</evidence>
<feature type="region of interest" description="Disordered" evidence="2">
    <location>
        <begin position="498"/>
        <end position="522"/>
    </location>
</feature>
<feature type="coiled-coil region" evidence="1">
    <location>
        <begin position="129"/>
        <end position="173"/>
    </location>
</feature>
<dbReference type="EMBL" id="JANVFT010000009">
    <property type="protein sequence ID" value="KAJ4499782.1"/>
    <property type="molecule type" value="Genomic_DNA"/>
</dbReference>
<evidence type="ECO:0000313" key="3">
    <source>
        <dbReference type="EMBL" id="KAJ4499782.1"/>
    </source>
</evidence>
<proteinExistence type="predicted"/>
<protein>
    <submittedName>
        <fullName evidence="3">Uncharacterized protein</fullName>
    </submittedName>
</protein>
<keyword evidence="1" id="KW-0175">Coiled coil</keyword>
<keyword evidence="4" id="KW-1185">Reference proteome</keyword>
<dbReference type="Proteomes" id="UP001150217">
    <property type="component" value="Unassembled WGS sequence"/>
</dbReference>